<dbReference type="Gene3D" id="1.10.1670.10">
    <property type="entry name" value="Helix-hairpin-Helix base-excision DNA repair enzymes (C-terminal)"/>
    <property type="match status" value="1"/>
</dbReference>
<evidence type="ECO:0000313" key="2">
    <source>
        <dbReference type="Proteomes" id="UP001227230"/>
    </source>
</evidence>
<evidence type="ECO:0000313" key="1">
    <source>
        <dbReference type="EMBL" id="WJZ95357.1"/>
    </source>
</evidence>
<dbReference type="PANTHER" id="PTHR46213">
    <property type="entry name" value="TRANSCRIPTIONAL ACTIVATOR DEMETER"/>
    <property type="match status" value="1"/>
</dbReference>
<gene>
    <name evidence="1" type="ORF">VitviT2T_014133</name>
</gene>
<dbReference type="InterPro" id="IPR044811">
    <property type="entry name" value="DME/ROS1"/>
</dbReference>
<dbReference type="InterPro" id="IPR023170">
    <property type="entry name" value="HhH_base_excis_C"/>
</dbReference>
<keyword evidence="2" id="KW-1185">Reference proteome</keyword>
<proteinExistence type="predicted"/>
<name>A0ABY9CJT4_VITVI</name>
<organism evidence="1 2">
    <name type="scientific">Vitis vinifera</name>
    <name type="common">Grape</name>
    <dbReference type="NCBI Taxonomy" id="29760"/>
    <lineage>
        <taxon>Eukaryota</taxon>
        <taxon>Viridiplantae</taxon>
        <taxon>Streptophyta</taxon>
        <taxon>Embryophyta</taxon>
        <taxon>Tracheophyta</taxon>
        <taxon>Spermatophyta</taxon>
        <taxon>Magnoliopsida</taxon>
        <taxon>eudicotyledons</taxon>
        <taxon>Gunneridae</taxon>
        <taxon>Pentapetalae</taxon>
        <taxon>rosids</taxon>
        <taxon>Vitales</taxon>
        <taxon>Vitaceae</taxon>
        <taxon>Viteae</taxon>
        <taxon>Vitis</taxon>
    </lineage>
</organism>
<dbReference type="EMBL" id="CP126656">
    <property type="protein sequence ID" value="WJZ95357.1"/>
    <property type="molecule type" value="Genomic_DNA"/>
</dbReference>
<dbReference type="PANTHER" id="PTHR46213:SF13">
    <property type="entry name" value="DEMETER-LIKE PROTEIN 2-RELATED"/>
    <property type="match status" value="1"/>
</dbReference>
<dbReference type="Proteomes" id="UP001227230">
    <property type="component" value="Chromosome 9"/>
</dbReference>
<reference evidence="1 2" key="1">
    <citation type="journal article" date="2023" name="Hortic Res">
        <title>The complete reference genome for grapevine (Vitis vinifera L.) genetics and breeding.</title>
        <authorList>
            <person name="Shi X."/>
            <person name="Cao S."/>
            <person name="Wang X."/>
            <person name="Huang S."/>
            <person name="Wang Y."/>
            <person name="Liu Z."/>
            <person name="Liu W."/>
            <person name="Leng X."/>
            <person name="Peng Y."/>
            <person name="Wang N."/>
            <person name="Wang Y."/>
            <person name="Ma Z."/>
            <person name="Xu X."/>
            <person name="Zhang F."/>
            <person name="Xue H."/>
            <person name="Zhong H."/>
            <person name="Wang Y."/>
            <person name="Zhang K."/>
            <person name="Velt A."/>
            <person name="Avia K."/>
            <person name="Holtgrawe D."/>
            <person name="Grimplet J."/>
            <person name="Matus J.T."/>
            <person name="Ware D."/>
            <person name="Wu X."/>
            <person name="Wang H."/>
            <person name="Liu C."/>
            <person name="Fang Y."/>
            <person name="Rustenholz C."/>
            <person name="Cheng Z."/>
            <person name="Xiao H."/>
            <person name="Zhou Y."/>
        </authorList>
    </citation>
    <scope>NUCLEOTIDE SEQUENCE [LARGE SCALE GENOMIC DNA]</scope>
    <source>
        <strain evidence="2">cv. Pinot noir / PN40024</strain>
        <tissue evidence="1">Leaf</tissue>
    </source>
</reference>
<accession>A0ABY9CJT4</accession>
<sequence>MYAKCGKCETVSTASVFFSRDTNVGQVAERLGWVPLQPLLESFQLYLLEPCPMLEFIQKYLWPRLCKLGQWTLYELCYRLIAFGKILKDDTPLDVAGIDNSGTIHYGEFLAAIEHLNKLVKELIQ</sequence>
<protein>
    <submittedName>
        <fullName evidence="1">Uncharacterized protein</fullName>
    </submittedName>
</protein>